<dbReference type="InterPro" id="IPR024445">
    <property type="entry name" value="Tnp_ISXO2-like"/>
</dbReference>
<name>A0A142B9W6_9GAMM</name>
<dbReference type="NCBIfam" id="NF033547">
    <property type="entry name" value="transpos_IS1595"/>
    <property type="match status" value="1"/>
</dbReference>
<accession>A0A142B9W6</accession>
<dbReference type="KEGG" id="emp:EZMO1_1353"/>
<evidence type="ECO:0000259" key="2">
    <source>
        <dbReference type="SMART" id="SM01126"/>
    </source>
</evidence>
<dbReference type="Proteomes" id="UP000071065">
    <property type="component" value="Chromosome"/>
</dbReference>
<dbReference type="InterPro" id="IPR053164">
    <property type="entry name" value="IS1016-like_transposase"/>
</dbReference>
<feature type="domain" description="ISXO2-like transposase" evidence="2">
    <location>
        <begin position="1"/>
        <end position="140"/>
    </location>
</feature>
<proteinExistence type="predicted"/>
<dbReference type="PATRIC" id="fig|570277.3.peg.1485"/>
<dbReference type="RefSeq" id="WP_061509321.1">
    <property type="nucleotide sequence ID" value="NZ_CP013251.1"/>
</dbReference>
<dbReference type="PANTHER" id="PTHR47163:SF2">
    <property type="entry name" value="SI:DKEY-17M8.2"/>
    <property type="match status" value="1"/>
</dbReference>
<evidence type="ECO:0000313" key="4">
    <source>
        <dbReference type="Proteomes" id="UP000071065"/>
    </source>
</evidence>
<sequence length="158" mass="17860">MLTQGGRLKGAPGRGTLEKDKPPVLGMIQRGGQVIINMLDNVRKATIKPFITKHVAKGTQTYTDEYSIYNSLEEWGYKHKSVCHGKSEYARDDDKDGIYEVHVNTMEGFWSLLRSWLRPHRGISQESLPLYLGFFEFVHNAGIRGKGLLQPLISLLVT</sequence>
<organism evidence="3 4">
    <name type="scientific">Endozoicomonas montiporae CL-33</name>
    <dbReference type="NCBI Taxonomy" id="570277"/>
    <lineage>
        <taxon>Bacteria</taxon>
        <taxon>Pseudomonadati</taxon>
        <taxon>Pseudomonadota</taxon>
        <taxon>Gammaproteobacteria</taxon>
        <taxon>Oceanospirillales</taxon>
        <taxon>Endozoicomonadaceae</taxon>
        <taxon>Endozoicomonas</taxon>
    </lineage>
</organism>
<gene>
    <name evidence="3" type="ORF">EZMO1_1353</name>
</gene>
<dbReference type="STRING" id="570277.EZMO1_1353"/>
<dbReference type="Pfam" id="PF12762">
    <property type="entry name" value="DDE_Tnp_IS1595"/>
    <property type="match status" value="1"/>
</dbReference>
<dbReference type="AlphaFoldDB" id="A0A142B9W6"/>
<evidence type="ECO:0000313" key="3">
    <source>
        <dbReference type="EMBL" id="AMO55542.1"/>
    </source>
</evidence>
<dbReference type="EMBL" id="CP013251">
    <property type="protein sequence ID" value="AMO55542.1"/>
    <property type="molecule type" value="Genomic_DNA"/>
</dbReference>
<dbReference type="SMART" id="SM01126">
    <property type="entry name" value="DDE_Tnp_IS1595"/>
    <property type="match status" value="1"/>
</dbReference>
<dbReference type="PANTHER" id="PTHR47163">
    <property type="entry name" value="DDE_TNP_IS1595 DOMAIN-CONTAINING PROTEIN"/>
    <property type="match status" value="1"/>
</dbReference>
<evidence type="ECO:0000256" key="1">
    <source>
        <dbReference type="SAM" id="MobiDB-lite"/>
    </source>
</evidence>
<reference evidence="3 4" key="1">
    <citation type="journal article" date="2016" name="Front. Microbiol.">
        <title>Genomic Insight into the Host-Endosymbiont Relationship of Endozoicomonas montiporae CL-33(T) with its Coral Host.</title>
        <authorList>
            <person name="Ding J.-Y."/>
            <person name="Shiu J.-H."/>
            <person name="Chen W.-M."/>
            <person name="Chiang Y.-R."/>
            <person name="Tang S.-L."/>
        </authorList>
    </citation>
    <scope>NUCLEOTIDE SEQUENCE [LARGE SCALE GENOMIC DNA]</scope>
    <source>
        <strain evidence="3 4">CL-33</strain>
    </source>
</reference>
<protein>
    <submittedName>
        <fullName evidence="3">IS1595 family transposase</fullName>
    </submittedName>
</protein>
<feature type="region of interest" description="Disordered" evidence="1">
    <location>
        <begin position="1"/>
        <end position="22"/>
    </location>
</feature>